<dbReference type="GO" id="GO:1902533">
    <property type="term" value="P:positive regulation of intracellular signal transduction"/>
    <property type="evidence" value="ECO:0007669"/>
    <property type="project" value="UniProtKB-ARBA"/>
</dbReference>
<organism evidence="18 19">
    <name type="scientific">Alosa alosa</name>
    <name type="common">allis shad</name>
    <dbReference type="NCBI Taxonomy" id="278164"/>
    <lineage>
        <taxon>Eukaryota</taxon>
        <taxon>Metazoa</taxon>
        <taxon>Chordata</taxon>
        <taxon>Craniata</taxon>
        <taxon>Vertebrata</taxon>
        <taxon>Euteleostomi</taxon>
        <taxon>Actinopterygii</taxon>
        <taxon>Neopterygii</taxon>
        <taxon>Teleostei</taxon>
        <taxon>Clupei</taxon>
        <taxon>Clupeiformes</taxon>
        <taxon>Clupeoidei</taxon>
        <taxon>Clupeidae</taxon>
        <taxon>Alosa</taxon>
    </lineage>
</organism>
<dbReference type="InterPro" id="IPR032675">
    <property type="entry name" value="LRR_dom_sf"/>
</dbReference>
<keyword evidence="9" id="KW-0391">Immunity</keyword>
<evidence type="ECO:0000256" key="4">
    <source>
        <dbReference type="ARBA" id="ARBA00022614"/>
    </source>
</evidence>
<comment type="similarity">
    <text evidence="2">Belongs to the Toll-like receptor family.</text>
</comment>
<dbReference type="SUPFAM" id="SSF52200">
    <property type="entry name" value="Toll/Interleukin receptor TIR domain"/>
    <property type="match status" value="1"/>
</dbReference>
<dbReference type="AlphaFoldDB" id="A0AAV6H7M1"/>
<evidence type="ECO:0000256" key="5">
    <source>
        <dbReference type="ARBA" id="ARBA00022692"/>
    </source>
</evidence>
<dbReference type="Proteomes" id="UP000823561">
    <property type="component" value="Chromosome 3"/>
</dbReference>
<keyword evidence="7" id="KW-0677">Repeat</keyword>
<feature type="domain" description="TIR" evidence="17">
    <location>
        <begin position="864"/>
        <end position="1008"/>
    </location>
</feature>
<dbReference type="SMART" id="SM00082">
    <property type="entry name" value="LRRCT"/>
    <property type="match status" value="1"/>
</dbReference>
<evidence type="ECO:0000256" key="9">
    <source>
        <dbReference type="ARBA" id="ARBA00022859"/>
    </source>
</evidence>
<evidence type="ECO:0000256" key="15">
    <source>
        <dbReference type="ARBA" id="ARBA00046288"/>
    </source>
</evidence>
<dbReference type="SUPFAM" id="SSF52058">
    <property type="entry name" value="L domain-like"/>
    <property type="match status" value="2"/>
</dbReference>
<dbReference type="EMBL" id="JADWDJ010000003">
    <property type="protein sequence ID" value="KAG5283354.1"/>
    <property type="molecule type" value="Genomic_DNA"/>
</dbReference>
<protein>
    <recommendedName>
        <fullName evidence="17">TIR domain-containing protein</fullName>
    </recommendedName>
</protein>
<gene>
    <name evidence="18" type="ORF">AALO_G00041140</name>
</gene>
<evidence type="ECO:0000256" key="8">
    <source>
        <dbReference type="ARBA" id="ARBA00022753"/>
    </source>
</evidence>
<evidence type="ECO:0000256" key="13">
    <source>
        <dbReference type="ARBA" id="ARBA00023180"/>
    </source>
</evidence>
<dbReference type="GO" id="GO:0002224">
    <property type="term" value="P:toll-like receptor signaling pathway"/>
    <property type="evidence" value="ECO:0007669"/>
    <property type="project" value="TreeGrafter"/>
</dbReference>
<sequence>MAAHTFLIIEKWLIFSLIISSTLGVFVTKDLRKVPCDVDVNATATVFNCMRRGLRKIPDGIYRNVTSLSLAGNSIRNVSVDSFRDFLNLTHLDLNWINKNNHVNLTDSVFKNLTSLKQLWLSGVGLHNVPKQLPSGLKHIVLDENKIISLNDSSFLDIKNVTEISLSKNCYSGNECKKTFNVTEKSFSNLSRLENLILSFNNITKVPQGLPGSLKELDLAENRIESIFKDDFSNLVNLQFLRIQGNCPRCKNAPYPCVPCKNGSIEIHPQAFDSLSKLQVLQLAGNSLQTMNSSWFKNLSNLTDLFLSFNFLTSAIADGTFLMNLPRLEKLDLSYNFDLLAYPKTLNLSMHFSRLVSLRTLHMEGYVFQEIMEDTFKPLQNLSNLYVLNLGVNFIVHSNSNAFKHLPKLALLYLSENRLYPVTVNKNSASNEAESSNGLVTGNYITLQDKGFVYELSRHLIKPECFNTGRVLDLSRNNLFFISQKEFEGYDGDILCLNLSRNGFSAAPNGTEFTPLPNLTYLDLSYNKVDLAYDFAFSELKHLEVLDLSYNNHYFTVAGVTHNLNFLENLHALRILNLSSNSIFTLTTKYMNSTSLNELQFQHNQLSHMWKKDDDSYHNLFTNLVNLTYLDISYNDIRKIPSKVFTSLPHYIRKLRISHNSLTDFQWSNLSNLQYLEELDMSYNELSTVSSNLSANTKSLSVLDLSFNRISKLSDGFINGAKSLRLLNLSKNKLSIISEGTFPPGSDAYLKTLLLQGNPFHCTCDLLEFILWIEKSDINIPRLATSVACAMPEERRGHPVILFDINECVNDSMASLFYSLSTLLILLTLFIATTMHLFYWDASYVLFYIKAKLKGYHSLESSDSIYDAFVSYDTSDPLVSEWVLNHLSVQLEETGDKLSPICLEERDWTPGVPILDNLTQSIYQSRKTVFVLTESYVKSGNFRMAVYLAHQRLLDDNVDVIVLLLLEPVLQHSHFLRLRRRLCQRSVLEWPKTPSAEPWFWQCLRNAIHVDNQVMYNKVYARYFCDKDKRRTR</sequence>
<dbReference type="GO" id="GO:0045087">
    <property type="term" value="P:innate immune response"/>
    <property type="evidence" value="ECO:0007669"/>
    <property type="project" value="UniProtKB-KW"/>
</dbReference>
<keyword evidence="13" id="KW-0325">Glycoprotein</keyword>
<dbReference type="InterPro" id="IPR000157">
    <property type="entry name" value="TIR_dom"/>
</dbReference>
<dbReference type="Pfam" id="PF01582">
    <property type="entry name" value="TIR"/>
    <property type="match status" value="1"/>
</dbReference>
<evidence type="ECO:0000256" key="2">
    <source>
        <dbReference type="ARBA" id="ARBA00009634"/>
    </source>
</evidence>
<keyword evidence="5 16" id="KW-0812">Transmembrane</keyword>
<dbReference type="SMART" id="SM00255">
    <property type="entry name" value="TIR"/>
    <property type="match status" value="1"/>
</dbReference>
<comment type="caution">
    <text evidence="18">The sequence shown here is derived from an EMBL/GenBank/DDBJ whole genome shotgun (WGS) entry which is preliminary data.</text>
</comment>
<name>A0AAV6H7M1_9TELE</name>
<dbReference type="Pfam" id="PF13516">
    <property type="entry name" value="LRR_6"/>
    <property type="match status" value="1"/>
</dbReference>
<keyword evidence="14" id="KW-0395">Inflammatory response</keyword>
<dbReference type="Gene3D" id="3.80.10.10">
    <property type="entry name" value="Ribonuclease Inhibitor"/>
    <property type="match status" value="1"/>
</dbReference>
<reference evidence="18" key="1">
    <citation type="submission" date="2020-10" db="EMBL/GenBank/DDBJ databases">
        <title>Chromosome-scale genome assembly of the Allis shad, Alosa alosa.</title>
        <authorList>
            <person name="Margot Z."/>
            <person name="Christophe K."/>
            <person name="Cabau C."/>
            <person name="Louis A."/>
            <person name="Berthelot C."/>
            <person name="Parey E."/>
            <person name="Roest Crollius H."/>
            <person name="Montfort J."/>
            <person name="Robinson-Rechavi M."/>
            <person name="Bucao C."/>
            <person name="Bouchez O."/>
            <person name="Gislard M."/>
            <person name="Lluch J."/>
            <person name="Milhes M."/>
            <person name="Lampietro C."/>
            <person name="Lopez Roques C."/>
            <person name="Donnadieu C."/>
            <person name="Braasch I."/>
            <person name="Desvignes T."/>
            <person name="Postlethwait J."/>
            <person name="Bobe J."/>
            <person name="Guiguen Y."/>
        </authorList>
    </citation>
    <scope>NUCLEOTIDE SEQUENCE</scope>
    <source>
        <strain evidence="18">M-15738</strain>
        <tissue evidence="18">Blood</tissue>
    </source>
</reference>
<evidence type="ECO:0000256" key="3">
    <source>
        <dbReference type="ARBA" id="ARBA00022588"/>
    </source>
</evidence>
<keyword evidence="8" id="KW-0967">Endosome</keyword>
<dbReference type="GO" id="GO:0005768">
    <property type="term" value="C:endosome"/>
    <property type="evidence" value="ECO:0007669"/>
    <property type="project" value="UniProtKB-SubCell"/>
</dbReference>
<dbReference type="GO" id="GO:0006954">
    <property type="term" value="P:inflammatory response"/>
    <property type="evidence" value="ECO:0007669"/>
    <property type="project" value="UniProtKB-KW"/>
</dbReference>
<keyword evidence="10 16" id="KW-1133">Transmembrane helix</keyword>
<dbReference type="GO" id="GO:0032755">
    <property type="term" value="P:positive regulation of interleukin-6 production"/>
    <property type="evidence" value="ECO:0007669"/>
    <property type="project" value="TreeGrafter"/>
</dbReference>
<dbReference type="InterPro" id="IPR035897">
    <property type="entry name" value="Toll_tir_struct_dom_sf"/>
</dbReference>
<evidence type="ECO:0000313" key="19">
    <source>
        <dbReference type="Proteomes" id="UP000823561"/>
    </source>
</evidence>
<dbReference type="PANTHER" id="PTHR47410">
    <property type="entry name" value="TOLL-LIKE RECEPTOR 7-RELATED"/>
    <property type="match status" value="1"/>
</dbReference>
<dbReference type="Gene3D" id="3.40.50.10140">
    <property type="entry name" value="Toll/interleukin-1 receptor homology (TIR) domain"/>
    <property type="match status" value="1"/>
</dbReference>
<evidence type="ECO:0000256" key="12">
    <source>
        <dbReference type="ARBA" id="ARBA00023170"/>
    </source>
</evidence>
<dbReference type="PANTHER" id="PTHR47410:SF1">
    <property type="entry name" value="TOLL-LIKE RECEPTOR 8"/>
    <property type="match status" value="1"/>
</dbReference>
<dbReference type="PROSITE" id="PS50104">
    <property type="entry name" value="TIR"/>
    <property type="match status" value="1"/>
</dbReference>
<dbReference type="InterPro" id="IPR000483">
    <property type="entry name" value="Cys-rich_flank_reg_C"/>
</dbReference>
<evidence type="ECO:0000256" key="10">
    <source>
        <dbReference type="ARBA" id="ARBA00022989"/>
    </source>
</evidence>
<dbReference type="PROSITE" id="PS51450">
    <property type="entry name" value="LRR"/>
    <property type="match status" value="3"/>
</dbReference>
<dbReference type="SMART" id="SM00365">
    <property type="entry name" value="LRR_SD22"/>
    <property type="match status" value="8"/>
</dbReference>
<dbReference type="FunFam" id="3.80.10.10:FF:000037">
    <property type="entry name" value="Toll-like receptor 7"/>
    <property type="match status" value="1"/>
</dbReference>
<proteinExistence type="inferred from homology"/>
<dbReference type="Pfam" id="PF13855">
    <property type="entry name" value="LRR_8"/>
    <property type="match status" value="4"/>
</dbReference>
<evidence type="ECO:0000256" key="11">
    <source>
        <dbReference type="ARBA" id="ARBA00023136"/>
    </source>
</evidence>
<keyword evidence="6" id="KW-0732">Signal</keyword>
<dbReference type="InterPro" id="IPR003591">
    <property type="entry name" value="Leu-rich_rpt_typical-subtyp"/>
</dbReference>
<accession>A0AAV6H7M1</accession>
<dbReference type="GO" id="GO:0007249">
    <property type="term" value="P:canonical NF-kappaB signal transduction"/>
    <property type="evidence" value="ECO:0007669"/>
    <property type="project" value="TreeGrafter"/>
</dbReference>
<evidence type="ECO:0000256" key="6">
    <source>
        <dbReference type="ARBA" id="ARBA00022729"/>
    </source>
</evidence>
<dbReference type="GO" id="GO:0005886">
    <property type="term" value="C:plasma membrane"/>
    <property type="evidence" value="ECO:0007669"/>
    <property type="project" value="TreeGrafter"/>
</dbReference>
<evidence type="ECO:0000256" key="1">
    <source>
        <dbReference type="ARBA" id="ARBA00004177"/>
    </source>
</evidence>
<evidence type="ECO:0000256" key="14">
    <source>
        <dbReference type="ARBA" id="ARBA00023198"/>
    </source>
</evidence>
<dbReference type="FunFam" id="3.40.50.10140:FF:000003">
    <property type="entry name" value="Toll-like receptor 7"/>
    <property type="match status" value="1"/>
</dbReference>
<dbReference type="InterPro" id="IPR001611">
    <property type="entry name" value="Leu-rich_rpt"/>
</dbReference>
<dbReference type="GO" id="GO:0038187">
    <property type="term" value="F:pattern recognition receptor activity"/>
    <property type="evidence" value="ECO:0007669"/>
    <property type="project" value="TreeGrafter"/>
</dbReference>
<dbReference type="SMART" id="SM00364">
    <property type="entry name" value="LRR_BAC"/>
    <property type="match status" value="7"/>
</dbReference>
<evidence type="ECO:0000256" key="16">
    <source>
        <dbReference type="SAM" id="Phobius"/>
    </source>
</evidence>
<keyword evidence="11 16" id="KW-0472">Membrane</keyword>
<dbReference type="GO" id="GO:0051607">
    <property type="term" value="P:defense response to virus"/>
    <property type="evidence" value="ECO:0007669"/>
    <property type="project" value="TreeGrafter"/>
</dbReference>
<evidence type="ECO:0000313" key="18">
    <source>
        <dbReference type="EMBL" id="KAG5283354.1"/>
    </source>
</evidence>
<keyword evidence="19" id="KW-1185">Reference proteome</keyword>
<comment type="subcellular location">
    <subcellularLocation>
        <location evidence="15">Endomembrane system</location>
        <topology evidence="15">Single-pass type I membrane protein</topology>
    </subcellularLocation>
    <subcellularLocation>
        <location evidence="1">Endosome</location>
    </subcellularLocation>
</comment>
<keyword evidence="4" id="KW-0433">Leucine-rich repeat</keyword>
<evidence type="ECO:0000256" key="7">
    <source>
        <dbReference type="ARBA" id="ARBA00022737"/>
    </source>
</evidence>
<keyword evidence="12" id="KW-0675">Receptor</keyword>
<feature type="transmembrane region" description="Helical" evidence="16">
    <location>
        <begin position="816"/>
        <end position="840"/>
    </location>
</feature>
<evidence type="ECO:0000259" key="17">
    <source>
        <dbReference type="PROSITE" id="PS50104"/>
    </source>
</evidence>
<dbReference type="SMART" id="SM00369">
    <property type="entry name" value="LRR_TYP"/>
    <property type="match status" value="16"/>
</dbReference>
<keyword evidence="3" id="KW-0399">Innate immunity</keyword>